<dbReference type="InterPro" id="IPR029033">
    <property type="entry name" value="His_PPase_superfam"/>
</dbReference>
<dbReference type="PANTHER" id="PTHR46517:SF1">
    <property type="entry name" value="FRUCTOSE-2,6-BISPHOSPHATASE TIGAR"/>
    <property type="match status" value="1"/>
</dbReference>
<dbReference type="InterPro" id="IPR001345">
    <property type="entry name" value="PG/BPGM_mutase_AS"/>
</dbReference>
<gene>
    <name evidence="4" type="ORF">COT63_01645</name>
</gene>
<feature type="binding site" evidence="3">
    <location>
        <begin position="10"/>
        <end position="17"/>
    </location>
    <ligand>
        <name>substrate</name>
    </ligand>
</feature>
<feature type="active site" description="Tele-phosphohistidine intermediate" evidence="2">
    <location>
        <position position="11"/>
    </location>
</feature>
<name>A0A2H0WR53_9BACT</name>
<sequence length="187" mass="21890">MYHLNLFLVRHGEDEDNAKHIINGHRETGLTVLGRKQAKEAGERLRDEKIEVFYSSPLRRAVETAQIIKEVIDRPNFNFKTFSLLAERDFGILTGKEEKEKPKYASHLLAWDGAVHFWGVKGEENFPKLLIRAQRVLSYMERCHYNKTILLVAHFEIGKMIEAAYYGWSWQRALKTPFFKNGEIIRL</sequence>
<dbReference type="Proteomes" id="UP000231282">
    <property type="component" value="Unassembled WGS sequence"/>
</dbReference>
<evidence type="ECO:0000256" key="1">
    <source>
        <dbReference type="ARBA" id="ARBA00022801"/>
    </source>
</evidence>
<reference evidence="5" key="1">
    <citation type="submission" date="2017-09" db="EMBL/GenBank/DDBJ databases">
        <title>Depth-based differentiation of microbial function through sediment-hosted aquifers and enrichment of novel symbionts in the deep terrestrial subsurface.</title>
        <authorList>
            <person name="Probst A.J."/>
            <person name="Ladd B."/>
            <person name="Jarett J.K."/>
            <person name="Geller-Mcgrath D.E."/>
            <person name="Sieber C.M.K."/>
            <person name="Emerson J.B."/>
            <person name="Anantharaman K."/>
            <person name="Thomas B.C."/>
            <person name="Malmstrom R."/>
            <person name="Stieglmeier M."/>
            <person name="Klingl A."/>
            <person name="Woyke T."/>
            <person name="Ryan C.M."/>
            <person name="Banfield J.F."/>
        </authorList>
    </citation>
    <scope>NUCLEOTIDE SEQUENCE [LARGE SCALE GENOMIC DNA]</scope>
</reference>
<dbReference type="CDD" id="cd07067">
    <property type="entry name" value="HP_PGM_like"/>
    <property type="match status" value="1"/>
</dbReference>
<dbReference type="AlphaFoldDB" id="A0A2H0WR53"/>
<dbReference type="Pfam" id="PF00300">
    <property type="entry name" value="His_Phos_1"/>
    <property type="match status" value="1"/>
</dbReference>
<dbReference type="InterPro" id="IPR051695">
    <property type="entry name" value="Phosphoglycerate_Mutase"/>
</dbReference>
<feature type="binding site" evidence="3">
    <location>
        <position position="60"/>
    </location>
    <ligand>
        <name>substrate</name>
    </ligand>
</feature>
<keyword evidence="1" id="KW-0378">Hydrolase</keyword>
<dbReference type="GO" id="GO:0004331">
    <property type="term" value="F:fructose-2,6-bisphosphate 2-phosphatase activity"/>
    <property type="evidence" value="ECO:0007669"/>
    <property type="project" value="TreeGrafter"/>
</dbReference>
<evidence type="ECO:0000256" key="2">
    <source>
        <dbReference type="PIRSR" id="PIRSR613078-1"/>
    </source>
</evidence>
<comment type="caution">
    <text evidence="4">The sequence shown here is derived from an EMBL/GenBank/DDBJ whole genome shotgun (WGS) entry which is preliminary data.</text>
</comment>
<evidence type="ECO:0000313" key="5">
    <source>
        <dbReference type="Proteomes" id="UP000231282"/>
    </source>
</evidence>
<dbReference type="GO" id="GO:0043456">
    <property type="term" value="P:regulation of pentose-phosphate shunt"/>
    <property type="evidence" value="ECO:0007669"/>
    <property type="project" value="TreeGrafter"/>
</dbReference>
<evidence type="ECO:0000256" key="3">
    <source>
        <dbReference type="PIRSR" id="PIRSR613078-2"/>
    </source>
</evidence>
<evidence type="ECO:0000313" key="4">
    <source>
        <dbReference type="EMBL" id="PIS15130.1"/>
    </source>
</evidence>
<dbReference type="GO" id="GO:0045820">
    <property type="term" value="P:negative regulation of glycolytic process"/>
    <property type="evidence" value="ECO:0007669"/>
    <property type="project" value="TreeGrafter"/>
</dbReference>
<feature type="active site" description="Proton donor/acceptor" evidence="2">
    <location>
        <position position="87"/>
    </location>
</feature>
<dbReference type="InterPro" id="IPR013078">
    <property type="entry name" value="His_Pase_superF_clade-1"/>
</dbReference>
<dbReference type="EMBL" id="PEZH01000028">
    <property type="protein sequence ID" value="PIS15130.1"/>
    <property type="molecule type" value="Genomic_DNA"/>
</dbReference>
<organism evidence="4 5">
    <name type="scientific">Candidatus Shapirobacteria bacterium CG09_land_8_20_14_0_10_38_17</name>
    <dbReference type="NCBI Taxonomy" id="1974884"/>
    <lineage>
        <taxon>Bacteria</taxon>
        <taxon>Candidatus Shapironibacteriota</taxon>
    </lineage>
</organism>
<accession>A0A2H0WR53</accession>
<dbReference type="GO" id="GO:0005829">
    <property type="term" value="C:cytosol"/>
    <property type="evidence" value="ECO:0007669"/>
    <property type="project" value="TreeGrafter"/>
</dbReference>
<dbReference type="SMART" id="SM00855">
    <property type="entry name" value="PGAM"/>
    <property type="match status" value="1"/>
</dbReference>
<dbReference type="Gene3D" id="3.40.50.1240">
    <property type="entry name" value="Phosphoglycerate mutase-like"/>
    <property type="match status" value="1"/>
</dbReference>
<protein>
    <submittedName>
        <fullName evidence="4">Histidine phosphatase family protein</fullName>
    </submittedName>
</protein>
<dbReference type="PANTHER" id="PTHR46517">
    <property type="entry name" value="FRUCTOSE-2,6-BISPHOSPHATASE TIGAR"/>
    <property type="match status" value="1"/>
</dbReference>
<dbReference type="SUPFAM" id="SSF53254">
    <property type="entry name" value="Phosphoglycerate mutase-like"/>
    <property type="match status" value="1"/>
</dbReference>
<dbReference type="PROSITE" id="PS00175">
    <property type="entry name" value="PG_MUTASE"/>
    <property type="match status" value="1"/>
</dbReference>
<proteinExistence type="predicted"/>